<keyword evidence="2" id="KW-1003">Cell membrane</keyword>
<dbReference type="OrthoDB" id="9770036at2"/>
<dbReference type="GO" id="GO:0022857">
    <property type="term" value="F:transmembrane transporter activity"/>
    <property type="evidence" value="ECO:0007669"/>
    <property type="project" value="TreeGrafter"/>
</dbReference>
<evidence type="ECO:0000256" key="3">
    <source>
        <dbReference type="ARBA" id="ARBA00022692"/>
    </source>
</evidence>
<feature type="domain" description="ABC3 transporter permease C-terminal" evidence="8">
    <location>
        <begin position="319"/>
        <end position="433"/>
    </location>
</feature>
<organism evidence="10 11">
    <name type="scientific">Bombiscardovia coagulans</name>
    <dbReference type="NCBI Taxonomy" id="686666"/>
    <lineage>
        <taxon>Bacteria</taxon>
        <taxon>Bacillati</taxon>
        <taxon>Actinomycetota</taxon>
        <taxon>Actinomycetes</taxon>
        <taxon>Bifidobacteriales</taxon>
        <taxon>Bifidobacteriaceae</taxon>
        <taxon>Bombiscardovia</taxon>
    </lineage>
</organism>
<feature type="transmembrane region" description="Helical" evidence="7">
    <location>
        <begin position="315"/>
        <end position="337"/>
    </location>
</feature>
<evidence type="ECO:0000256" key="2">
    <source>
        <dbReference type="ARBA" id="ARBA00022475"/>
    </source>
</evidence>
<comment type="caution">
    <text evidence="10">The sequence shown here is derived from an EMBL/GenBank/DDBJ whole genome shotgun (WGS) entry which is preliminary data.</text>
</comment>
<dbReference type="PANTHER" id="PTHR30572">
    <property type="entry name" value="MEMBRANE COMPONENT OF TRANSPORTER-RELATED"/>
    <property type="match status" value="1"/>
</dbReference>
<feature type="transmembrane region" description="Helical" evidence="7">
    <location>
        <begin position="405"/>
        <end position="425"/>
    </location>
</feature>
<evidence type="ECO:0000313" key="10">
    <source>
        <dbReference type="EMBL" id="OZG50422.1"/>
    </source>
</evidence>
<evidence type="ECO:0000259" key="8">
    <source>
        <dbReference type="Pfam" id="PF02687"/>
    </source>
</evidence>
<keyword evidence="4 7" id="KW-1133">Transmembrane helix</keyword>
<accession>A0A261EU73</accession>
<dbReference type="InterPro" id="IPR003838">
    <property type="entry name" value="ABC3_permease_C"/>
</dbReference>
<proteinExistence type="inferred from homology"/>
<comment type="subcellular location">
    <subcellularLocation>
        <location evidence="1">Cell membrane</location>
        <topology evidence="1">Multi-pass membrane protein</topology>
    </subcellularLocation>
</comment>
<dbReference type="InterPro" id="IPR025857">
    <property type="entry name" value="MacB_PCD"/>
</dbReference>
<protein>
    <submittedName>
        <fullName evidence="10">ABC transporter permease</fullName>
    </submittedName>
</protein>
<dbReference type="AlphaFoldDB" id="A0A261EU73"/>
<comment type="similarity">
    <text evidence="6">Belongs to the ABC-4 integral membrane protein family.</text>
</comment>
<dbReference type="Pfam" id="PF02687">
    <property type="entry name" value="FtsX"/>
    <property type="match status" value="1"/>
</dbReference>
<feature type="domain" description="MacB-like periplasmic core" evidence="9">
    <location>
        <begin position="20"/>
        <end position="247"/>
    </location>
</feature>
<keyword evidence="11" id="KW-1185">Reference proteome</keyword>
<keyword evidence="5 7" id="KW-0472">Membrane</keyword>
<evidence type="ECO:0000256" key="4">
    <source>
        <dbReference type="ARBA" id="ARBA00022989"/>
    </source>
</evidence>
<evidence type="ECO:0000256" key="7">
    <source>
        <dbReference type="SAM" id="Phobius"/>
    </source>
</evidence>
<name>A0A261EU73_9BIFI</name>
<dbReference type="GO" id="GO:0005886">
    <property type="term" value="C:plasma membrane"/>
    <property type="evidence" value="ECO:0007669"/>
    <property type="project" value="UniProtKB-SubCell"/>
</dbReference>
<evidence type="ECO:0000256" key="6">
    <source>
        <dbReference type="ARBA" id="ARBA00038076"/>
    </source>
</evidence>
<dbReference type="RefSeq" id="WP_094722897.1">
    <property type="nucleotide sequence ID" value="NZ_MWWS01000004.1"/>
</dbReference>
<evidence type="ECO:0000313" key="11">
    <source>
        <dbReference type="Proteomes" id="UP000216004"/>
    </source>
</evidence>
<dbReference type="Pfam" id="PF12704">
    <property type="entry name" value="MacB_PCD"/>
    <property type="match status" value="1"/>
</dbReference>
<evidence type="ECO:0000256" key="1">
    <source>
        <dbReference type="ARBA" id="ARBA00004651"/>
    </source>
</evidence>
<dbReference type="PROSITE" id="PS51257">
    <property type="entry name" value="PROKAR_LIPOPROTEIN"/>
    <property type="match status" value="1"/>
</dbReference>
<keyword evidence="3 7" id="KW-0812">Transmembrane</keyword>
<feature type="transmembrane region" description="Helical" evidence="7">
    <location>
        <begin position="371"/>
        <end position="399"/>
    </location>
</feature>
<dbReference type="InterPro" id="IPR050250">
    <property type="entry name" value="Macrolide_Exporter_MacB"/>
</dbReference>
<dbReference type="EMBL" id="MWWS01000004">
    <property type="protein sequence ID" value="OZG50422.1"/>
    <property type="molecule type" value="Genomic_DNA"/>
</dbReference>
<evidence type="ECO:0000259" key="9">
    <source>
        <dbReference type="Pfam" id="PF12704"/>
    </source>
</evidence>
<dbReference type="PANTHER" id="PTHR30572:SF4">
    <property type="entry name" value="ABC TRANSPORTER PERMEASE YTRF"/>
    <property type="match status" value="1"/>
</dbReference>
<reference evidence="10 11" key="1">
    <citation type="journal article" date="2017" name="BMC Genomics">
        <title>Comparative genomic and phylogenomic analyses of the Bifidobacteriaceae family.</title>
        <authorList>
            <person name="Lugli G.A."/>
            <person name="Milani C."/>
            <person name="Turroni F."/>
            <person name="Duranti S."/>
            <person name="Mancabelli L."/>
            <person name="Mangifesta M."/>
            <person name="Ferrario C."/>
            <person name="Modesto M."/>
            <person name="Mattarelli P."/>
            <person name="Jiri K."/>
            <person name="van Sinderen D."/>
            <person name="Ventura M."/>
        </authorList>
    </citation>
    <scope>NUCLEOTIDE SEQUENCE [LARGE SCALE GENOMIC DNA]</scope>
    <source>
        <strain evidence="10 11">DSM 22924</strain>
    </source>
</reference>
<sequence length="440" mass="46827">MFFLKMITSSFKRQKGRKLLIALTVGLSACVAVAMLGVVFDVGDKLNAELSTYGSNITVQPKSQAVVADLYTRSEKSAESSSQLSTPNAGSATPSAVIQESEVAKIKSIFWAYNIEDFAPRLDITANCNGVSVPIVGTWFHKTLQLDSGGSSQVGMPGLRPWWKVQGKWPRDNTKEAMIGKDLMAELGGKGVGDRLTLSLGSQQVEVVIVGSFDSGDDDSSSLYLPTAVAQELAAMPGQVDRVEVKALTTPENELARKAARNPAALTQDEWETWYCTAYASSIAYQIEEVISGSVAKQVRQVAALQGDVLNKTQAVMLLMTVLSLLAAAVAVANLLASSITERVSEFALLKAVGATDGSIYRLILAETGCIGLFGAIVGSLLGTGMAQIVGMVVFHASIDMHPMVFVWVFVLLALVILLASVSAIRSILRLSPAQALHGR</sequence>
<evidence type="ECO:0000256" key="5">
    <source>
        <dbReference type="ARBA" id="ARBA00023136"/>
    </source>
</evidence>
<dbReference type="Proteomes" id="UP000216004">
    <property type="component" value="Unassembled WGS sequence"/>
</dbReference>
<gene>
    <name evidence="10" type="ORF">BOCO_0939</name>
</gene>